<evidence type="ECO:0000256" key="14">
    <source>
        <dbReference type="SAM" id="Coils"/>
    </source>
</evidence>
<dbReference type="InterPro" id="IPR032807">
    <property type="entry name" value="GNVR"/>
</dbReference>
<evidence type="ECO:0000256" key="9">
    <source>
        <dbReference type="ARBA" id="ARBA00022840"/>
    </source>
</evidence>
<name>A0ABX2BHD9_9BURK</name>
<dbReference type="InterPro" id="IPR003856">
    <property type="entry name" value="LPS_length_determ_N"/>
</dbReference>
<evidence type="ECO:0000313" key="19">
    <source>
        <dbReference type="EMBL" id="NPT40340.1"/>
    </source>
</evidence>
<comment type="similarity">
    <text evidence="2">Belongs to the etk/wzc family.</text>
</comment>
<dbReference type="InterPro" id="IPR027417">
    <property type="entry name" value="P-loop_NTPase"/>
</dbReference>
<evidence type="ECO:0000256" key="8">
    <source>
        <dbReference type="ARBA" id="ARBA00022777"/>
    </source>
</evidence>
<keyword evidence="12" id="KW-0829">Tyrosine-protein kinase</keyword>
<dbReference type="Pfam" id="PF13614">
    <property type="entry name" value="AAA_31"/>
    <property type="match status" value="1"/>
</dbReference>
<feature type="transmembrane region" description="Helical" evidence="15">
    <location>
        <begin position="33"/>
        <end position="51"/>
    </location>
</feature>
<evidence type="ECO:0000259" key="18">
    <source>
        <dbReference type="Pfam" id="PF13807"/>
    </source>
</evidence>
<feature type="domain" description="Tyrosine-protein kinase G-rich" evidence="18">
    <location>
        <begin position="388"/>
        <end position="468"/>
    </location>
</feature>
<comment type="catalytic activity">
    <reaction evidence="13">
        <text>L-tyrosyl-[protein] + ATP = O-phospho-L-tyrosyl-[protein] + ADP + H(+)</text>
        <dbReference type="Rhea" id="RHEA:10596"/>
        <dbReference type="Rhea" id="RHEA-COMP:10136"/>
        <dbReference type="Rhea" id="RHEA-COMP:20101"/>
        <dbReference type="ChEBI" id="CHEBI:15378"/>
        <dbReference type="ChEBI" id="CHEBI:30616"/>
        <dbReference type="ChEBI" id="CHEBI:46858"/>
        <dbReference type="ChEBI" id="CHEBI:61978"/>
        <dbReference type="ChEBI" id="CHEBI:456216"/>
    </reaction>
</comment>
<evidence type="ECO:0000256" key="10">
    <source>
        <dbReference type="ARBA" id="ARBA00022989"/>
    </source>
</evidence>
<sequence>MASLNQNRFIDSTNGEEIHLADYLAVIVESWKLIVTIALTVLLLGTLYAFLAKPVYRADAMIQVEDSANSTNDALGQLSSFFDTKQTADAEIELIRSRLVVGETVRTLHLDISAHPRYFPLIGNMLARRATKDELASPLFGMEKFAWGGEKIDVPHFDVPKERYDAKYTLVARGGDRFDLIDPDGNAVLQGQVGRRAEGTESRGPVEVQVARLVARPGTQFILTRASTLVTVDTLQDSLKIAEKTKQSGVIGVTLDGEDSNRTATIINTIATAYVQQNIDRKSAEAEHTLTFLDQQLPQLRKELDQAESRYNEFRNRKGMVDLAQESTLLLQQIVDGKTKLIDLEQQRVEVVQRFAPSHPAVVALTAQIASLEAQQDRLNQQVKTLPDTEQSALRLLRDVRVDTELYTNLLDSAQQLRIVKAGQVGNVRVVDYAVAEDSPVKPKRPLVIALATVLGLVIGTIAAFVRSTLFGGVEHSEEIEQALGLPVYASVPHSEAQVRLQQSMRQGRSGNHVLASVEAHDVAIEGIRSLRTALQFGLLDVTNNVLVITGPRPEVGKSFMSVNLSAVLASGGKRVLLIDGDMRRGDVHNYFGVSRQPGLSDVIAGADIEGAVLREVLPGLDVLPKGSLPPNPAELLMSDCFKTMLDYFSERYDFVLIDTPPTLAVTDAALIGRHAGATLLVVRHGRHPMAEILESGNRLRNGGVAVKGVLFTDVPQRRLGYGSYYSGYYGYESTPE</sequence>
<dbReference type="PANTHER" id="PTHR32309">
    <property type="entry name" value="TYROSINE-PROTEIN KINASE"/>
    <property type="match status" value="1"/>
</dbReference>
<dbReference type="InterPro" id="IPR050445">
    <property type="entry name" value="Bact_polysacc_biosynth/exp"/>
</dbReference>
<dbReference type="NCBIfam" id="TIGR01007">
    <property type="entry name" value="eps_fam"/>
    <property type="match status" value="1"/>
</dbReference>
<evidence type="ECO:0000259" key="16">
    <source>
        <dbReference type="Pfam" id="PF02706"/>
    </source>
</evidence>
<keyword evidence="6 15" id="KW-0812">Transmembrane</keyword>
<feature type="transmembrane region" description="Helical" evidence="15">
    <location>
        <begin position="447"/>
        <end position="466"/>
    </location>
</feature>
<feature type="coiled-coil region" evidence="14">
    <location>
        <begin position="290"/>
        <end position="317"/>
    </location>
</feature>
<comment type="subcellular location">
    <subcellularLocation>
        <location evidence="1">Cell inner membrane</location>
        <topology evidence="1">Multi-pass membrane protein</topology>
    </subcellularLocation>
</comment>
<evidence type="ECO:0000256" key="7">
    <source>
        <dbReference type="ARBA" id="ARBA00022741"/>
    </source>
</evidence>
<keyword evidence="7" id="KW-0547">Nucleotide-binding</keyword>
<keyword evidence="8" id="KW-0418">Kinase</keyword>
<keyword evidence="20" id="KW-1185">Reference proteome</keyword>
<evidence type="ECO:0000259" key="17">
    <source>
        <dbReference type="Pfam" id="PF13614"/>
    </source>
</evidence>
<dbReference type="InterPro" id="IPR005700">
    <property type="entry name" value="EPS_ExoP-like"/>
</dbReference>
<keyword evidence="10 15" id="KW-1133">Transmembrane helix</keyword>
<evidence type="ECO:0000256" key="2">
    <source>
        <dbReference type="ARBA" id="ARBA00008883"/>
    </source>
</evidence>
<keyword evidence="14" id="KW-0175">Coiled coil</keyword>
<evidence type="ECO:0000256" key="12">
    <source>
        <dbReference type="ARBA" id="ARBA00023137"/>
    </source>
</evidence>
<dbReference type="EC" id="2.7.10.2" evidence="19"/>
<evidence type="ECO:0000313" key="20">
    <source>
        <dbReference type="Proteomes" id="UP000652198"/>
    </source>
</evidence>
<keyword evidence="4" id="KW-0997">Cell inner membrane</keyword>
<gene>
    <name evidence="19" type="ORF">GNZ12_03225</name>
</gene>
<dbReference type="Proteomes" id="UP000652198">
    <property type="component" value="Unassembled WGS sequence"/>
</dbReference>
<organism evidence="19 20">
    <name type="scientific">Paraburkholderia solitsugae</name>
    <dbReference type="NCBI Taxonomy" id="2675748"/>
    <lineage>
        <taxon>Bacteria</taxon>
        <taxon>Pseudomonadati</taxon>
        <taxon>Pseudomonadota</taxon>
        <taxon>Betaproteobacteria</taxon>
        <taxon>Burkholderiales</taxon>
        <taxon>Burkholderiaceae</taxon>
        <taxon>Paraburkholderia</taxon>
    </lineage>
</organism>
<dbReference type="GO" id="GO:0004715">
    <property type="term" value="F:non-membrane spanning protein tyrosine kinase activity"/>
    <property type="evidence" value="ECO:0007669"/>
    <property type="project" value="UniProtKB-EC"/>
</dbReference>
<dbReference type="SUPFAM" id="SSF52540">
    <property type="entry name" value="P-loop containing nucleoside triphosphate hydrolases"/>
    <property type="match status" value="1"/>
</dbReference>
<keyword evidence="9" id="KW-0067">ATP-binding</keyword>
<dbReference type="NCBIfam" id="TIGR01005">
    <property type="entry name" value="eps_transp_fam"/>
    <property type="match status" value="1"/>
</dbReference>
<dbReference type="PANTHER" id="PTHR32309:SF32">
    <property type="entry name" value="TYROSINE-PROTEIN KINASE ETK-RELATED"/>
    <property type="match status" value="1"/>
</dbReference>
<dbReference type="CDD" id="cd05387">
    <property type="entry name" value="BY-kinase"/>
    <property type="match status" value="1"/>
</dbReference>
<evidence type="ECO:0000256" key="13">
    <source>
        <dbReference type="ARBA" id="ARBA00053015"/>
    </source>
</evidence>
<dbReference type="Pfam" id="PF13807">
    <property type="entry name" value="GNVR"/>
    <property type="match status" value="1"/>
</dbReference>
<proteinExistence type="inferred from homology"/>
<evidence type="ECO:0000256" key="1">
    <source>
        <dbReference type="ARBA" id="ARBA00004429"/>
    </source>
</evidence>
<dbReference type="Pfam" id="PF23607">
    <property type="entry name" value="WZC_N"/>
    <property type="match status" value="1"/>
</dbReference>
<evidence type="ECO:0000256" key="3">
    <source>
        <dbReference type="ARBA" id="ARBA00022475"/>
    </source>
</evidence>
<feature type="domain" description="Polysaccharide chain length determinant N-terminal" evidence="16">
    <location>
        <begin position="16"/>
        <end position="107"/>
    </location>
</feature>
<feature type="domain" description="AAA" evidence="17">
    <location>
        <begin position="555"/>
        <end position="668"/>
    </location>
</feature>
<dbReference type="EMBL" id="WOEY01000015">
    <property type="protein sequence ID" value="NPT40340.1"/>
    <property type="molecule type" value="Genomic_DNA"/>
</dbReference>
<keyword evidence="3" id="KW-1003">Cell membrane</keyword>
<evidence type="ECO:0000256" key="15">
    <source>
        <dbReference type="SAM" id="Phobius"/>
    </source>
</evidence>
<evidence type="ECO:0000256" key="4">
    <source>
        <dbReference type="ARBA" id="ARBA00022519"/>
    </source>
</evidence>
<accession>A0ABX2BHD9</accession>
<reference evidence="19 20" key="1">
    <citation type="submission" date="2019-11" db="EMBL/GenBank/DDBJ databases">
        <title>Metabolism of dissolved organic matter in forest soils.</title>
        <authorList>
            <person name="Cyle K.T."/>
            <person name="Wilhelm R.C."/>
            <person name="Martinez C.E."/>
        </authorList>
    </citation>
    <scope>NUCLEOTIDE SEQUENCE [LARGE SCALE GENOMIC DNA]</scope>
    <source>
        <strain evidence="19 20">1N</strain>
    </source>
</reference>
<dbReference type="Pfam" id="PF02706">
    <property type="entry name" value="Wzz"/>
    <property type="match status" value="1"/>
</dbReference>
<dbReference type="RefSeq" id="WP_172308969.1">
    <property type="nucleotide sequence ID" value="NZ_WOEY01000015.1"/>
</dbReference>
<comment type="caution">
    <text evidence="19">The sequence shown here is derived from an EMBL/GenBank/DDBJ whole genome shotgun (WGS) entry which is preliminary data.</text>
</comment>
<keyword evidence="11 15" id="KW-0472">Membrane</keyword>
<dbReference type="InterPro" id="IPR025669">
    <property type="entry name" value="AAA_dom"/>
</dbReference>
<keyword evidence="5 19" id="KW-0808">Transferase</keyword>
<evidence type="ECO:0000256" key="6">
    <source>
        <dbReference type="ARBA" id="ARBA00022692"/>
    </source>
</evidence>
<dbReference type="Gene3D" id="3.40.50.300">
    <property type="entry name" value="P-loop containing nucleotide triphosphate hydrolases"/>
    <property type="match status" value="1"/>
</dbReference>
<evidence type="ECO:0000256" key="11">
    <source>
        <dbReference type="ARBA" id="ARBA00023136"/>
    </source>
</evidence>
<protein>
    <submittedName>
        <fullName evidence="19">Polysaccharide biosynthesis tyrosine autokinase</fullName>
        <ecNumber evidence="19">2.7.10.2</ecNumber>
    </submittedName>
</protein>
<dbReference type="InterPro" id="IPR005702">
    <property type="entry name" value="Wzc-like_C"/>
</dbReference>
<evidence type="ECO:0000256" key="5">
    <source>
        <dbReference type="ARBA" id="ARBA00022679"/>
    </source>
</evidence>